<accession>A0A268P0H1</accession>
<dbReference type="AlphaFoldDB" id="A0A268P0H1"/>
<dbReference type="EMBL" id="NPCC01000009">
    <property type="protein sequence ID" value="PAE89246.1"/>
    <property type="molecule type" value="Genomic_DNA"/>
</dbReference>
<reference evidence="2 3" key="1">
    <citation type="submission" date="2017-07" db="EMBL/GenBank/DDBJ databases">
        <title>Isolation and whole genome analysis of endospore-forming bacteria from heroin.</title>
        <authorList>
            <person name="Kalinowski J."/>
            <person name="Ahrens B."/>
            <person name="Al-Dilaimi A."/>
            <person name="Winkler A."/>
            <person name="Wibberg D."/>
            <person name="Schleenbecker U."/>
            <person name="Ruckert C."/>
            <person name="Wolfel R."/>
            <person name="Grass G."/>
        </authorList>
    </citation>
    <scope>NUCLEOTIDE SEQUENCE [LARGE SCALE GENOMIC DNA]</scope>
    <source>
        <strain evidence="2 3">7539</strain>
    </source>
</reference>
<feature type="domain" description="DUF7878" evidence="1">
    <location>
        <begin position="13"/>
        <end position="143"/>
    </location>
</feature>
<sequence>MNAMDSQSTQIKIEYQFTSDRNAISDKQRKDVSAILDVSARFKIFINDDLYFDQAEFPILEFYTYLYNWKQAIDQSKRAQEFHYYTLEFDEYEDGAILSIIPFGDSARLKSIWAEQALYPVFDLNYLIQAFITLEKDLKREIEAYFPIKLDKFIKHIPAIVFDWNSGDSN</sequence>
<comment type="caution">
    <text evidence="2">The sequence shown here is derived from an EMBL/GenBank/DDBJ whole genome shotgun (WGS) entry which is preliminary data.</text>
</comment>
<evidence type="ECO:0000259" key="1">
    <source>
        <dbReference type="Pfam" id="PF25297"/>
    </source>
</evidence>
<gene>
    <name evidence="2" type="ORF">CHH72_08115</name>
</gene>
<dbReference type="RefSeq" id="WP_095326383.1">
    <property type="nucleotide sequence ID" value="NZ_NPCC01000009.1"/>
</dbReference>
<evidence type="ECO:0000313" key="3">
    <source>
        <dbReference type="Proteomes" id="UP000216207"/>
    </source>
</evidence>
<evidence type="ECO:0000313" key="2">
    <source>
        <dbReference type="EMBL" id="PAE89246.1"/>
    </source>
</evidence>
<dbReference type="Proteomes" id="UP000216207">
    <property type="component" value="Unassembled WGS sequence"/>
</dbReference>
<dbReference type="InterPro" id="IPR057200">
    <property type="entry name" value="DUF7878"/>
</dbReference>
<dbReference type="Pfam" id="PF25297">
    <property type="entry name" value="DUF7878"/>
    <property type="match status" value="1"/>
</dbReference>
<organism evidence="2 3">
    <name type="scientific">Shouchella clausii</name>
    <name type="common">Alkalihalobacillus clausii</name>
    <dbReference type="NCBI Taxonomy" id="79880"/>
    <lineage>
        <taxon>Bacteria</taxon>
        <taxon>Bacillati</taxon>
        <taxon>Bacillota</taxon>
        <taxon>Bacilli</taxon>
        <taxon>Bacillales</taxon>
        <taxon>Bacillaceae</taxon>
        <taxon>Shouchella</taxon>
    </lineage>
</organism>
<protein>
    <recommendedName>
        <fullName evidence="1">DUF7878 domain-containing protein</fullName>
    </recommendedName>
</protein>
<name>A0A268P0H1_SHOCL</name>
<proteinExistence type="predicted"/>